<accession>A0A372MC41</accession>
<protein>
    <submittedName>
        <fullName evidence="1">Uncharacterized protein</fullName>
    </submittedName>
</protein>
<evidence type="ECO:0000313" key="1">
    <source>
        <dbReference type="EMBL" id="RFU88522.1"/>
    </source>
</evidence>
<comment type="caution">
    <text evidence="1">The sequence shown here is derived from an EMBL/GenBank/DDBJ whole genome shotgun (WGS) entry which is preliminary data.</text>
</comment>
<evidence type="ECO:0000313" key="2">
    <source>
        <dbReference type="Proteomes" id="UP000263094"/>
    </source>
</evidence>
<name>A0A372MC41_9ACTN</name>
<gene>
    <name evidence="1" type="ORF">DY218_01185</name>
</gene>
<organism evidence="1 2">
    <name type="scientific">Streptomyces triticagri</name>
    <dbReference type="NCBI Taxonomy" id="2293568"/>
    <lineage>
        <taxon>Bacteria</taxon>
        <taxon>Bacillati</taxon>
        <taxon>Actinomycetota</taxon>
        <taxon>Actinomycetes</taxon>
        <taxon>Kitasatosporales</taxon>
        <taxon>Streptomycetaceae</taxon>
        <taxon>Streptomyces</taxon>
    </lineage>
</organism>
<dbReference type="AlphaFoldDB" id="A0A372MC41"/>
<proteinExistence type="predicted"/>
<sequence>MGCGDCHLVTKLVGATFSIQLTSSMSEFIGSEVRLADKILELITCSRERHQIIAVELTFQFLLSSQLVPLPACTIGEHR</sequence>
<reference evidence="1 2" key="1">
    <citation type="submission" date="2018-08" db="EMBL/GenBank/DDBJ databases">
        <title>Isolation, diversity and antifungal activity of Actinobacteria from wheat.</title>
        <authorList>
            <person name="Han C."/>
        </authorList>
    </citation>
    <scope>NUCLEOTIDE SEQUENCE [LARGE SCALE GENOMIC DNA]</scope>
    <source>
        <strain evidence="1 2">NEAU-YY421</strain>
    </source>
</reference>
<keyword evidence="2" id="KW-1185">Reference proteome</keyword>
<dbReference type="EMBL" id="QUAK01000009">
    <property type="protein sequence ID" value="RFU88522.1"/>
    <property type="molecule type" value="Genomic_DNA"/>
</dbReference>
<dbReference type="Proteomes" id="UP000263094">
    <property type="component" value="Unassembled WGS sequence"/>
</dbReference>